<evidence type="ECO:0000313" key="2">
    <source>
        <dbReference type="Proteomes" id="UP001054945"/>
    </source>
</evidence>
<protein>
    <submittedName>
        <fullName evidence="1">Uncharacterized protein</fullName>
    </submittedName>
</protein>
<dbReference type="AlphaFoldDB" id="A0AAV4WCQ9"/>
<organism evidence="1 2">
    <name type="scientific">Caerostris extrusa</name>
    <name type="common">Bark spider</name>
    <name type="synonym">Caerostris bankana</name>
    <dbReference type="NCBI Taxonomy" id="172846"/>
    <lineage>
        <taxon>Eukaryota</taxon>
        <taxon>Metazoa</taxon>
        <taxon>Ecdysozoa</taxon>
        <taxon>Arthropoda</taxon>
        <taxon>Chelicerata</taxon>
        <taxon>Arachnida</taxon>
        <taxon>Araneae</taxon>
        <taxon>Araneomorphae</taxon>
        <taxon>Entelegynae</taxon>
        <taxon>Araneoidea</taxon>
        <taxon>Araneidae</taxon>
        <taxon>Caerostris</taxon>
    </lineage>
</organism>
<reference evidence="1 2" key="1">
    <citation type="submission" date="2021-06" db="EMBL/GenBank/DDBJ databases">
        <title>Caerostris extrusa draft genome.</title>
        <authorList>
            <person name="Kono N."/>
            <person name="Arakawa K."/>
        </authorList>
    </citation>
    <scope>NUCLEOTIDE SEQUENCE [LARGE SCALE GENOMIC DNA]</scope>
</reference>
<dbReference type="Proteomes" id="UP001054945">
    <property type="component" value="Unassembled WGS sequence"/>
</dbReference>
<accession>A0AAV4WCQ9</accession>
<dbReference type="EMBL" id="BPLR01016033">
    <property type="protein sequence ID" value="GIY80646.1"/>
    <property type="molecule type" value="Genomic_DNA"/>
</dbReference>
<name>A0AAV4WCQ9_CAEEX</name>
<evidence type="ECO:0000313" key="1">
    <source>
        <dbReference type="EMBL" id="GIY80646.1"/>
    </source>
</evidence>
<sequence>MGLFLFVEEADFTATNSVLSELQGWRDVLEWMEQAGSRDCKTEFVWMDKRNRMNHEQKIADPFRSTRCCDSLVGGKTA</sequence>
<gene>
    <name evidence="1" type="ORF">CEXT_671961</name>
</gene>
<comment type="caution">
    <text evidence="1">The sequence shown here is derived from an EMBL/GenBank/DDBJ whole genome shotgun (WGS) entry which is preliminary data.</text>
</comment>
<proteinExistence type="predicted"/>
<keyword evidence="2" id="KW-1185">Reference proteome</keyword>